<name>W9X7M0_9EURO</name>
<dbReference type="RefSeq" id="XP_007739550.1">
    <property type="nucleotide sequence ID" value="XM_007741360.1"/>
</dbReference>
<evidence type="ECO:0000256" key="1">
    <source>
        <dbReference type="ARBA" id="ARBA00012513"/>
    </source>
</evidence>
<keyword evidence="6" id="KW-0067">ATP-binding</keyword>
<dbReference type="PROSITE" id="PS51285">
    <property type="entry name" value="AGC_KINASE_CTER"/>
    <property type="match status" value="1"/>
</dbReference>
<dbReference type="EC" id="2.7.11.1" evidence="1"/>
<evidence type="ECO:0000256" key="6">
    <source>
        <dbReference type="ARBA" id="ARBA00022840"/>
    </source>
</evidence>
<dbReference type="STRING" id="1182543.W9X7M0"/>
<feature type="domain" description="AGC-kinase C-terminal" evidence="8">
    <location>
        <begin position="111"/>
        <end position="170"/>
    </location>
</feature>
<evidence type="ECO:0000256" key="2">
    <source>
        <dbReference type="ARBA" id="ARBA00022527"/>
    </source>
</evidence>
<evidence type="ECO:0000256" key="3">
    <source>
        <dbReference type="ARBA" id="ARBA00022679"/>
    </source>
</evidence>
<evidence type="ECO:0000313" key="10">
    <source>
        <dbReference type="Proteomes" id="UP000019471"/>
    </source>
</evidence>
<evidence type="ECO:0000259" key="8">
    <source>
        <dbReference type="PROSITE" id="PS51285"/>
    </source>
</evidence>
<dbReference type="GeneID" id="19185477"/>
<comment type="caution">
    <text evidence="9">The sequence shown here is derived from an EMBL/GenBank/DDBJ whole genome shotgun (WGS) entry which is preliminary data.</text>
</comment>
<evidence type="ECO:0000313" key="9">
    <source>
        <dbReference type="EMBL" id="EXJ76233.1"/>
    </source>
</evidence>
<gene>
    <name evidence="9" type="ORF">A1O5_00741</name>
</gene>
<dbReference type="AlphaFoldDB" id="W9X7M0"/>
<dbReference type="GO" id="GO:0005856">
    <property type="term" value="C:cytoskeleton"/>
    <property type="evidence" value="ECO:0007669"/>
    <property type="project" value="TreeGrafter"/>
</dbReference>
<organism evidence="9 10">
    <name type="scientific">Cladophialophora psammophila CBS 110553</name>
    <dbReference type="NCBI Taxonomy" id="1182543"/>
    <lineage>
        <taxon>Eukaryota</taxon>
        <taxon>Fungi</taxon>
        <taxon>Dikarya</taxon>
        <taxon>Ascomycota</taxon>
        <taxon>Pezizomycotina</taxon>
        <taxon>Eurotiomycetes</taxon>
        <taxon>Chaetothyriomycetidae</taxon>
        <taxon>Chaetothyriales</taxon>
        <taxon>Herpotrichiellaceae</taxon>
        <taxon>Cladophialophora</taxon>
    </lineage>
</organism>
<dbReference type="GO" id="GO:0005524">
    <property type="term" value="F:ATP binding"/>
    <property type="evidence" value="ECO:0007669"/>
    <property type="project" value="UniProtKB-KW"/>
</dbReference>
<sequence length="354" mass="40217">MYECLYGFTPFACDDRHQTKLKILQHKRTLVFPPQEAILEPSMEALDLMTKILVEKEKRLCSRQYELNDFTRKIVGGRLVRCVADKTHQNYRGYFVYPDDAEDIKRHAFFAGVEWDTIYQQRPPYLPRVRDWEDTKYFDDEDPISDIDSATTLVEVGLDVEGEIAAQDLKRKPTQVSHHHAEGQNIVPSTALDVVPPPDCSVPGLNPAEAKHTNGLKNPLMQSRVNGSPTTGATLVGTGRHIEGSPATVSTENVKPKAKKKEKKRPRDIILRDPVAGPLALETRKLSAFLGYEYRQPVMPQDIVEQVIAEEMEEKRIKNCRQGCDQHDPDLRYERRVFMNAGGQVSPCYRAGLM</sequence>
<evidence type="ECO:0000256" key="5">
    <source>
        <dbReference type="ARBA" id="ARBA00022777"/>
    </source>
</evidence>
<dbReference type="SMART" id="SM00133">
    <property type="entry name" value="S_TK_X"/>
    <property type="match status" value="1"/>
</dbReference>
<keyword evidence="2" id="KW-0723">Serine/threonine-protein kinase</keyword>
<keyword evidence="3" id="KW-0808">Transferase</keyword>
<evidence type="ECO:0000256" key="4">
    <source>
        <dbReference type="ARBA" id="ARBA00022741"/>
    </source>
</evidence>
<dbReference type="eggNOG" id="KOG0605">
    <property type="taxonomic scope" value="Eukaryota"/>
</dbReference>
<dbReference type="Gene3D" id="1.10.510.10">
    <property type="entry name" value="Transferase(Phosphotransferase) domain 1"/>
    <property type="match status" value="1"/>
</dbReference>
<feature type="region of interest" description="Disordered" evidence="7">
    <location>
        <begin position="238"/>
        <end position="268"/>
    </location>
</feature>
<dbReference type="GO" id="GO:0004674">
    <property type="term" value="F:protein serine/threonine kinase activity"/>
    <property type="evidence" value="ECO:0007669"/>
    <property type="project" value="UniProtKB-KW"/>
</dbReference>
<dbReference type="GO" id="GO:0005737">
    <property type="term" value="C:cytoplasm"/>
    <property type="evidence" value="ECO:0007669"/>
    <property type="project" value="TreeGrafter"/>
</dbReference>
<reference evidence="9 10" key="1">
    <citation type="submission" date="2013-03" db="EMBL/GenBank/DDBJ databases">
        <title>The Genome Sequence of Cladophialophora psammophila CBS 110553.</title>
        <authorList>
            <consortium name="The Broad Institute Genomics Platform"/>
            <person name="Cuomo C."/>
            <person name="de Hoog S."/>
            <person name="Gorbushina A."/>
            <person name="Walker B."/>
            <person name="Young S.K."/>
            <person name="Zeng Q."/>
            <person name="Gargeya S."/>
            <person name="Fitzgerald M."/>
            <person name="Haas B."/>
            <person name="Abouelleil A."/>
            <person name="Allen A.W."/>
            <person name="Alvarado L."/>
            <person name="Arachchi H.M."/>
            <person name="Berlin A.M."/>
            <person name="Chapman S.B."/>
            <person name="Gainer-Dewar J."/>
            <person name="Goldberg J."/>
            <person name="Griggs A."/>
            <person name="Gujja S."/>
            <person name="Hansen M."/>
            <person name="Howarth C."/>
            <person name="Imamovic A."/>
            <person name="Ireland A."/>
            <person name="Larimer J."/>
            <person name="McCowan C."/>
            <person name="Murphy C."/>
            <person name="Pearson M."/>
            <person name="Poon T.W."/>
            <person name="Priest M."/>
            <person name="Roberts A."/>
            <person name="Saif S."/>
            <person name="Shea T."/>
            <person name="Sisk P."/>
            <person name="Sykes S."/>
            <person name="Wortman J."/>
            <person name="Nusbaum C."/>
            <person name="Birren B."/>
        </authorList>
    </citation>
    <scope>NUCLEOTIDE SEQUENCE [LARGE SCALE GENOMIC DNA]</scope>
    <source>
        <strain evidence="9 10">CBS 110553</strain>
    </source>
</reference>
<dbReference type="PANTHER" id="PTHR22988">
    <property type="entry name" value="MYOTONIC DYSTROPHY S/T KINASE-RELATED"/>
    <property type="match status" value="1"/>
</dbReference>
<dbReference type="PANTHER" id="PTHR22988:SF75">
    <property type="entry name" value="MYOSIN-16-LIKE"/>
    <property type="match status" value="1"/>
</dbReference>
<keyword evidence="10" id="KW-1185">Reference proteome</keyword>
<keyword evidence="5" id="KW-0418">Kinase</keyword>
<accession>W9X7M0</accession>
<dbReference type="HOGENOM" id="CLU_874418_0_0_1"/>
<dbReference type="Gene3D" id="3.30.200.20">
    <property type="entry name" value="Phosphorylase Kinase, domain 1"/>
    <property type="match status" value="1"/>
</dbReference>
<dbReference type="Proteomes" id="UP000019471">
    <property type="component" value="Unassembled WGS sequence"/>
</dbReference>
<dbReference type="OrthoDB" id="3638488at2759"/>
<keyword evidence="4" id="KW-0547">Nucleotide-binding</keyword>
<dbReference type="InterPro" id="IPR050839">
    <property type="entry name" value="Rho-assoc_Ser/Thr_Kinase"/>
</dbReference>
<evidence type="ECO:0000256" key="7">
    <source>
        <dbReference type="SAM" id="MobiDB-lite"/>
    </source>
</evidence>
<proteinExistence type="predicted"/>
<dbReference type="GO" id="GO:0031032">
    <property type="term" value="P:actomyosin structure organization"/>
    <property type="evidence" value="ECO:0007669"/>
    <property type="project" value="TreeGrafter"/>
</dbReference>
<protein>
    <recommendedName>
        <fullName evidence="1">non-specific serine/threonine protein kinase</fullName>
        <ecNumber evidence="1">2.7.11.1</ecNumber>
    </recommendedName>
</protein>
<dbReference type="EMBL" id="AMGX01000001">
    <property type="protein sequence ID" value="EXJ76233.1"/>
    <property type="molecule type" value="Genomic_DNA"/>
</dbReference>
<dbReference type="InterPro" id="IPR000961">
    <property type="entry name" value="AGC-kinase_C"/>
</dbReference>